<name>A0A3P5WFX6_9MICC</name>
<dbReference type="OrthoDB" id="2426596at2"/>
<evidence type="ECO:0000313" key="1">
    <source>
        <dbReference type="EMBL" id="VDC20215.1"/>
    </source>
</evidence>
<evidence type="ECO:0000313" key="2">
    <source>
        <dbReference type="Proteomes" id="UP000280861"/>
    </source>
</evidence>
<gene>
    <name evidence="1" type="ORF">PSET11_00512</name>
</gene>
<dbReference type="Proteomes" id="UP000280861">
    <property type="component" value="Unassembled WGS sequence"/>
</dbReference>
<dbReference type="EMBL" id="UXAU01000010">
    <property type="protein sequence ID" value="VDC20215.1"/>
    <property type="molecule type" value="Genomic_DNA"/>
</dbReference>
<accession>A0A3P5WFX6</accession>
<reference evidence="1 2" key="1">
    <citation type="submission" date="2018-11" db="EMBL/GenBank/DDBJ databases">
        <authorList>
            <person name="Criscuolo A."/>
        </authorList>
    </citation>
    <scope>NUCLEOTIDE SEQUENCE [LARGE SCALE GENOMIC DNA]</scope>
    <source>
        <strain evidence="1">AT11b</strain>
    </source>
</reference>
<dbReference type="RefSeq" id="WP_124090442.1">
    <property type="nucleotide sequence ID" value="NZ_CBCRYA010000015.1"/>
</dbReference>
<protein>
    <submittedName>
        <fullName evidence="1">Uncharacterized protein</fullName>
    </submittedName>
</protein>
<sequence>MSLTPATTTTPGVRLAAALDAVGQLVTAFVPPGYDRYVRLLNPMAGTDGSAVSWRSVLAANDLEAHPWTQWDEVTALADRRFPPRPAVSWAEPEMGNPHPQLATALIRALEAGPGIYNFATWAGYADEPGQSVVDFSPSAREMVLYSGPLVDPQGTPLVPQVGSGRVPMYWWPDDLQWCVGQDIYARSLIVGTDLATAGRILSAPDLDAYVVRESDLVLPEDV</sequence>
<proteinExistence type="predicted"/>
<keyword evidence="2" id="KW-1185">Reference proteome</keyword>
<organism evidence="1 2">
    <name type="scientific">Arthrobacter ulcerisalmonis</name>
    <dbReference type="NCBI Taxonomy" id="2483813"/>
    <lineage>
        <taxon>Bacteria</taxon>
        <taxon>Bacillati</taxon>
        <taxon>Actinomycetota</taxon>
        <taxon>Actinomycetes</taxon>
        <taxon>Micrococcales</taxon>
        <taxon>Micrococcaceae</taxon>
        <taxon>Arthrobacter</taxon>
    </lineage>
</organism>
<dbReference type="AlphaFoldDB" id="A0A3P5WFX6"/>